<sequence length="324" mass="35230">MTRTRDTEPHRISCADLPAGAAPTEHEKAAHILAVGLGDPVSAYAVFRQRRTSQMLLLVGWHCAEADRPALAAAVMAFAAARKARLIRATPDWPEAIRALHLADTGRGYAQHWIGPAITSPHDTGQFTQTTGFTCGPVALAMALERTVSRSTEIALWREATTLIGLNGPGGCDPYGVALAAARRGLTVEVWFDSDTAILLDRGNSAEKQELMRFVQAEFRAEARRTLRVHPQALTGAELTRLIREGAQVILLIDQCHTHAEHAPHWVLVHAEDNGSVLLNDPWAEPDDAETLADVDCIPVDLGTLMRMAAYGDPAYHAAIVLRR</sequence>
<dbReference type="KEGG" id="pshq:F3W81_03635"/>
<dbReference type="Proteomes" id="UP000594118">
    <property type="component" value="Chromosome"/>
</dbReference>
<evidence type="ECO:0000313" key="2">
    <source>
        <dbReference type="Proteomes" id="UP000594118"/>
    </source>
</evidence>
<dbReference type="InterPro" id="IPR021770">
    <property type="entry name" value="DUF3335"/>
</dbReference>
<accession>A0A7L9WJI5</accession>
<keyword evidence="2" id="KW-1185">Reference proteome</keyword>
<dbReference type="Pfam" id="PF11814">
    <property type="entry name" value="DUF3335"/>
    <property type="match status" value="1"/>
</dbReference>
<dbReference type="RefSeq" id="WP_193082308.1">
    <property type="nucleotide sequence ID" value="NZ_CP045201.1"/>
</dbReference>
<reference evidence="1 2" key="1">
    <citation type="submission" date="2019-10" db="EMBL/GenBank/DDBJ databases">
        <title>Pseudopuniceibacterium sp. HQ09 islated from Antarctica.</title>
        <authorList>
            <person name="Liao L."/>
            <person name="Su S."/>
            <person name="Chen B."/>
            <person name="Yu Y."/>
        </authorList>
    </citation>
    <scope>NUCLEOTIDE SEQUENCE [LARGE SCALE GENOMIC DNA]</scope>
    <source>
        <strain evidence="1 2">HQ09</strain>
    </source>
</reference>
<dbReference type="Gene3D" id="3.90.70.10">
    <property type="entry name" value="Cysteine proteinases"/>
    <property type="match status" value="1"/>
</dbReference>
<name>A0A7L9WJI5_9RHOB</name>
<gene>
    <name evidence="1" type="ORF">F3W81_03635</name>
</gene>
<protein>
    <submittedName>
        <fullName evidence="1">Uncharacterized protein</fullName>
    </submittedName>
</protein>
<dbReference type="AlphaFoldDB" id="A0A7L9WJI5"/>
<proteinExistence type="predicted"/>
<dbReference type="EMBL" id="CP045201">
    <property type="protein sequence ID" value="QOL79994.1"/>
    <property type="molecule type" value="Genomic_DNA"/>
</dbReference>
<evidence type="ECO:0000313" key="1">
    <source>
        <dbReference type="EMBL" id="QOL79994.1"/>
    </source>
</evidence>
<organism evidence="1 2">
    <name type="scientific">Pseudooceanicola spongiae</name>
    <dbReference type="NCBI Taxonomy" id="2613965"/>
    <lineage>
        <taxon>Bacteria</taxon>
        <taxon>Pseudomonadati</taxon>
        <taxon>Pseudomonadota</taxon>
        <taxon>Alphaproteobacteria</taxon>
        <taxon>Rhodobacterales</taxon>
        <taxon>Paracoccaceae</taxon>
        <taxon>Pseudooceanicola</taxon>
    </lineage>
</organism>